<dbReference type="InterPro" id="IPR009045">
    <property type="entry name" value="Zn_M74/Hedgehog-like"/>
</dbReference>
<keyword evidence="8" id="KW-0482">Metalloprotease</keyword>
<evidence type="ECO:0000256" key="4">
    <source>
        <dbReference type="ARBA" id="ARBA00022723"/>
    </source>
</evidence>
<dbReference type="GO" id="GO:0046872">
    <property type="term" value="F:metal ion binding"/>
    <property type="evidence" value="ECO:0007669"/>
    <property type="project" value="UniProtKB-KW"/>
</dbReference>
<dbReference type="Gene3D" id="3.30.1380.10">
    <property type="match status" value="1"/>
</dbReference>
<comment type="cofactor">
    <cofactor evidence="1">
        <name>Zn(2+)</name>
        <dbReference type="ChEBI" id="CHEBI:29105"/>
    </cofactor>
</comment>
<feature type="signal peptide" evidence="13">
    <location>
        <begin position="1"/>
        <end position="19"/>
    </location>
</feature>
<dbReference type="GO" id="GO:0008237">
    <property type="term" value="F:metallopeptidase activity"/>
    <property type="evidence" value="ECO:0007669"/>
    <property type="project" value="UniProtKB-KW"/>
</dbReference>
<evidence type="ECO:0000256" key="10">
    <source>
        <dbReference type="ARBA" id="ARBA00093448"/>
    </source>
</evidence>
<keyword evidence="7" id="KW-0862">Zinc</keyword>
<dbReference type="Proteomes" id="UP000597507">
    <property type="component" value="Unassembled WGS sequence"/>
</dbReference>
<keyword evidence="3" id="KW-0645">Protease</keyword>
<dbReference type="AlphaFoldDB" id="A0A8J2Z963"/>
<evidence type="ECO:0000256" key="8">
    <source>
        <dbReference type="ARBA" id="ARBA00023049"/>
    </source>
</evidence>
<evidence type="ECO:0000313" key="14">
    <source>
        <dbReference type="EMBL" id="GGG21658.1"/>
    </source>
</evidence>
<evidence type="ECO:0000256" key="2">
    <source>
        <dbReference type="ARBA" id="ARBA00004776"/>
    </source>
</evidence>
<comment type="caution">
    <text evidence="14">The sequence shown here is derived from an EMBL/GenBank/DDBJ whole genome shotgun (WGS) entry which is preliminary data.</text>
</comment>
<evidence type="ECO:0000256" key="9">
    <source>
        <dbReference type="ARBA" id="ARBA00023316"/>
    </source>
</evidence>
<feature type="region of interest" description="Disordered" evidence="12">
    <location>
        <begin position="172"/>
        <end position="197"/>
    </location>
</feature>
<evidence type="ECO:0000256" key="6">
    <source>
        <dbReference type="ARBA" id="ARBA00022801"/>
    </source>
</evidence>
<proteinExistence type="inferred from homology"/>
<dbReference type="GO" id="GO:0006508">
    <property type="term" value="P:proteolysis"/>
    <property type="evidence" value="ECO:0007669"/>
    <property type="project" value="UniProtKB-KW"/>
</dbReference>
<protein>
    <recommendedName>
        <fullName evidence="11">Murein endopeptidase K</fullName>
    </recommendedName>
</protein>
<dbReference type="Pfam" id="PF05951">
    <property type="entry name" value="Peptidase_M15_2"/>
    <property type="match status" value="1"/>
</dbReference>
<evidence type="ECO:0000256" key="1">
    <source>
        <dbReference type="ARBA" id="ARBA00001947"/>
    </source>
</evidence>
<accession>A0A8J2Z963</accession>
<keyword evidence="9" id="KW-0961">Cell wall biogenesis/degradation</keyword>
<keyword evidence="5 13" id="KW-0732">Signal</keyword>
<gene>
    <name evidence="14" type="ORF">GCM10010964_07300</name>
</gene>
<evidence type="ECO:0000256" key="3">
    <source>
        <dbReference type="ARBA" id="ARBA00022670"/>
    </source>
</evidence>
<organism evidence="14 15">
    <name type="scientific">Caldovatus sediminis</name>
    <dbReference type="NCBI Taxonomy" id="2041189"/>
    <lineage>
        <taxon>Bacteria</taxon>
        <taxon>Pseudomonadati</taxon>
        <taxon>Pseudomonadota</taxon>
        <taxon>Alphaproteobacteria</taxon>
        <taxon>Acetobacterales</taxon>
        <taxon>Roseomonadaceae</taxon>
        <taxon>Caldovatus</taxon>
    </lineage>
</organism>
<comment type="pathway">
    <text evidence="2">Cell wall biogenesis; cell wall polysaccharide biosynthesis.</text>
</comment>
<keyword evidence="6" id="KW-0378">Hydrolase</keyword>
<dbReference type="PANTHER" id="PTHR37425:SF1">
    <property type="entry name" value="OUTER MEMBRANE PROTEIN"/>
    <property type="match status" value="1"/>
</dbReference>
<evidence type="ECO:0000256" key="7">
    <source>
        <dbReference type="ARBA" id="ARBA00022833"/>
    </source>
</evidence>
<name>A0A8J2Z963_9PROT</name>
<dbReference type="GO" id="GO:0071555">
    <property type="term" value="P:cell wall organization"/>
    <property type="evidence" value="ECO:0007669"/>
    <property type="project" value="UniProtKB-KW"/>
</dbReference>
<evidence type="ECO:0000256" key="11">
    <source>
        <dbReference type="ARBA" id="ARBA00093666"/>
    </source>
</evidence>
<dbReference type="RefSeq" id="WP_188898581.1">
    <property type="nucleotide sequence ID" value="NZ_BMKS01000002.1"/>
</dbReference>
<dbReference type="SUPFAM" id="SSF55166">
    <property type="entry name" value="Hedgehog/DD-peptidase"/>
    <property type="match status" value="1"/>
</dbReference>
<keyword evidence="15" id="KW-1185">Reference proteome</keyword>
<sequence>MLRRSILLAAVLPAPLLLAAPRPAAGGSVLRRPPPGAGRRLRVRHAATGAAFSGPYHDGRATDPAAMRELSIVLADHHSGRWRPFDPAAIDILWELGQRERMDEFVILSGYRTAATNVAVGGAGDSLHLQARALDVQVPTARLASFGEAAAALGRGGVGLYPSQGFVHIDSGPVRRWGPSGPAGGGRRGTPSTDRVGRIAEAWAQASRSR</sequence>
<evidence type="ECO:0000256" key="12">
    <source>
        <dbReference type="SAM" id="MobiDB-lite"/>
    </source>
</evidence>
<evidence type="ECO:0000313" key="15">
    <source>
        <dbReference type="Proteomes" id="UP000597507"/>
    </source>
</evidence>
<dbReference type="PANTHER" id="PTHR37425">
    <property type="match status" value="1"/>
</dbReference>
<evidence type="ECO:0000256" key="13">
    <source>
        <dbReference type="SAM" id="SignalP"/>
    </source>
</evidence>
<keyword evidence="4" id="KW-0479">Metal-binding</keyword>
<feature type="chain" id="PRO_5035205789" description="Murein endopeptidase K" evidence="13">
    <location>
        <begin position="20"/>
        <end position="210"/>
    </location>
</feature>
<comment type="similarity">
    <text evidence="10">Belongs to the peptidase M15 family.</text>
</comment>
<reference evidence="14 15" key="1">
    <citation type="journal article" date="2014" name="Int. J. Syst. Evol. Microbiol.">
        <title>Complete genome sequence of Corynebacterium casei LMG S-19264T (=DSM 44701T), isolated from a smear-ripened cheese.</title>
        <authorList>
            <consortium name="US DOE Joint Genome Institute (JGI-PGF)"/>
            <person name="Walter F."/>
            <person name="Albersmeier A."/>
            <person name="Kalinowski J."/>
            <person name="Ruckert C."/>
        </authorList>
    </citation>
    <scope>NUCLEOTIDE SEQUENCE [LARGE SCALE GENOMIC DNA]</scope>
    <source>
        <strain evidence="14 15">CGMCC 1.16330</strain>
    </source>
</reference>
<dbReference type="EMBL" id="BMKS01000002">
    <property type="protein sequence ID" value="GGG21658.1"/>
    <property type="molecule type" value="Genomic_DNA"/>
</dbReference>
<dbReference type="InterPro" id="IPR010275">
    <property type="entry name" value="MepK"/>
</dbReference>
<evidence type="ECO:0000256" key="5">
    <source>
        <dbReference type="ARBA" id="ARBA00022729"/>
    </source>
</evidence>